<evidence type="ECO:0000256" key="5">
    <source>
        <dbReference type="ARBA" id="ARBA00022989"/>
    </source>
</evidence>
<dbReference type="GO" id="GO:0005886">
    <property type="term" value="C:plasma membrane"/>
    <property type="evidence" value="ECO:0007669"/>
    <property type="project" value="UniProtKB-SubCell"/>
</dbReference>
<feature type="transmembrane region" description="Helical" evidence="7">
    <location>
        <begin position="109"/>
        <end position="135"/>
    </location>
</feature>
<evidence type="ECO:0000256" key="3">
    <source>
        <dbReference type="ARBA" id="ARBA00022475"/>
    </source>
</evidence>
<gene>
    <name evidence="9" type="ORF">MNODULE_08475</name>
</gene>
<dbReference type="InterPro" id="IPR050622">
    <property type="entry name" value="CPA3_antiporter_subunitB"/>
</dbReference>
<comment type="subcellular location">
    <subcellularLocation>
        <location evidence="1">Cell membrane</location>
        <topology evidence="1">Multi-pass membrane protein</topology>
    </subcellularLocation>
</comment>
<reference evidence="9 10" key="1">
    <citation type="journal article" date="2020" name="Nature">
        <title>Bacterial chemolithoautotrophy via manganese oxidation.</title>
        <authorList>
            <person name="Yu H."/>
            <person name="Leadbetter J.R."/>
        </authorList>
    </citation>
    <scope>NUCLEOTIDE SEQUENCE [LARGE SCALE GENOMIC DNA]</scope>
    <source>
        <strain evidence="9 10">Mn-1</strain>
    </source>
</reference>
<dbReference type="RefSeq" id="WP_168059006.1">
    <property type="nucleotide sequence ID" value="NZ_VTOW01000001.1"/>
</dbReference>
<feature type="transmembrane region" description="Helical" evidence="7">
    <location>
        <begin position="35"/>
        <end position="56"/>
    </location>
</feature>
<dbReference type="PANTHER" id="PTHR33932">
    <property type="entry name" value="NA(+)/H(+) ANTIPORTER SUBUNIT B"/>
    <property type="match status" value="1"/>
</dbReference>
<feature type="transmembrane region" description="Helical" evidence="7">
    <location>
        <begin position="12"/>
        <end position="29"/>
    </location>
</feature>
<dbReference type="AlphaFoldDB" id="A0A7X6DP87"/>
<dbReference type="Proteomes" id="UP000534783">
    <property type="component" value="Unassembled WGS sequence"/>
</dbReference>
<accession>A0A7X6DP87</accession>
<feature type="domain" description="Na+/H+ antiporter MnhB subunit-related protein" evidence="8">
    <location>
        <begin position="5"/>
        <end position="128"/>
    </location>
</feature>
<comment type="caution">
    <text evidence="9">The sequence shown here is derived from an EMBL/GenBank/DDBJ whole genome shotgun (WGS) entry which is preliminary data.</text>
</comment>
<dbReference type="EMBL" id="VTOW01000001">
    <property type="protein sequence ID" value="NKE70772.1"/>
    <property type="molecule type" value="Genomic_DNA"/>
</dbReference>
<protein>
    <submittedName>
        <fullName evidence="9">Na+/H+ antiporter subunit B</fullName>
    </submittedName>
</protein>
<evidence type="ECO:0000256" key="2">
    <source>
        <dbReference type="ARBA" id="ARBA00009425"/>
    </source>
</evidence>
<keyword evidence="10" id="KW-1185">Reference proteome</keyword>
<dbReference type="NCBIfam" id="NF009223">
    <property type="entry name" value="PRK12573.1"/>
    <property type="match status" value="1"/>
</dbReference>
<evidence type="ECO:0000256" key="7">
    <source>
        <dbReference type="SAM" id="Phobius"/>
    </source>
</evidence>
<proteinExistence type="inferred from homology"/>
<organism evidence="9 10">
    <name type="scientific">Candidatus Manganitrophus noduliformans</name>
    <dbReference type="NCBI Taxonomy" id="2606439"/>
    <lineage>
        <taxon>Bacteria</taxon>
        <taxon>Pseudomonadati</taxon>
        <taxon>Nitrospirota</taxon>
        <taxon>Nitrospiria</taxon>
        <taxon>Candidatus Troglogloeales</taxon>
        <taxon>Candidatus Manganitrophaceae</taxon>
        <taxon>Candidatus Manganitrophus</taxon>
    </lineage>
</organism>
<keyword evidence="3" id="KW-1003">Cell membrane</keyword>
<keyword evidence="5 7" id="KW-1133">Transmembrane helix</keyword>
<evidence type="ECO:0000313" key="10">
    <source>
        <dbReference type="Proteomes" id="UP000534783"/>
    </source>
</evidence>
<evidence type="ECO:0000256" key="4">
    <source>
        <dbReference type="ARBA" id="ARBA00022692"/>
    </source>
</evidence>
<feature type="transmembrane region" description="Helical" evidence="7">
    <location>
        <begin position="68"/>
        <end position="89"/>
    </location>
</feature>
<dbReference type="PANTHER" id="PTHR33932:SF4">
    <property type="entry name" value="NA(+)_H(+) ANTIPORTER SUBUNIT B"/>
    <property type="match status" value="1"/>
</dbReference>
<sequence length="137" mass="14579">MISLILRTATNFLLTIMLQFSIFLLLRGHNEPGGGFIAGLMAAGAFALYTIAYDAASTRRALRVDPHTLIASGLAVAAGSGLFSLFRGAPFMTGAWGHLSLPYFDRLDLGTPLLFDAGVYLTVVGVTLMIILSLAEE</sequence>
<name>A0A7X6DP87_9BACT</name>
<evidence type="ECO:0000256" key="6">
    <source>
        <dbReference type="ARBA" id="ARBA00023136"/>
    </source>
</evidence>
<comment type="similarity">
    <text evidence="2">Belongs to the CPA3 antiporters (TC 2.A.63) subunit B family.</text>
</comment>
<keyword evidence="6 7" id="KW-0472">Membrane</keyword>
<dbReference type="InterPro" id="IPR007182">
    <property type="entry name" value="MnhB"/>
</dbReference>
<evidence type="ECO:0000259" key="8">
    <source>
        <dbReference type="Pfam" id="PF04039"/>
    </source>
</evidence>
<evidence type="ECO:0000313" key="9">
    <source>
        <dbReference type="EMBL" id="NKE70772.1"/>
    </source>
</evidence>
<keyword evidence="4 7" id="KW-0812">Transmembrane</keyword>
<dbReference type="Pfam" id="PF04039">
    <property type="entry name" value="MnhB"/>
    <property type="match status" value="1"/>
</dbReference>
<dbReference type="NCBIfam" id="NF009163">
    <property type="entry name" value="PRK12509.1"/>
    <property type="match status" value="1"/>
</dbReference>
<evidence type="ECO:0000256" key="1">
    <source>
        <dbReference type="ARBA" id="ARBA00004651"/>
    </source>
</evidence>